<dbReference type="PROSITE" id="PS51257">
    <property type="entry name" value="PROKAR_LIPOPROTEIN"/>
    <property type="match status" value="1"/>
</dbReference>
<dbReference type="PANTHER" id="PTHR38459:SF1">
    <property type="entry name" value="PROPHAGE BACTOPRENOL-LINKED GLUCOSE TRANSLOCASE HOMOLOG"/>
    <property type="match status" value="1"/>
</dbReference>
<feature type="domain" description="GtrA/DPMS transmembrane" evidence="7">
    <location>
        <begin position="10"/>
        <end position="126"/>
    </location>
</feature>
<dbReference type="Pfam" id="PF04138">
    <property type="entry name" value="GtrA_DPMS_TM"/>
    <property type="match status" value="1"/>
</dbReference>
<sequence>MAKAATQLLRFAATGVIGLAADVAVLYAALALGCDHYTGRVLSFLAAVLVTWRINRRYTFTPSGSQWAEWWRYLGAMSGGALLNLGAYTLVLWLLPAAAWLPALGVAVGSLAGMSVNFLSAKYLVFKS</sequence>
<dbReference type="InterPro" id="IPR051401">
    <property type="entry name" value="GtrA_CellWall_Glycosyl"/>
</dbReference>
<keyword evidence="3 6" id="KW-0812">Transmembrane</keyword>
<evidence type="ECO:0000256" key="4">
    <source>
        <dbReference type="ARBA" id="ARBA00022989"/>
    </source>
</evidence>
<reference evidence="9" key="2">
    <citation type="submission" date="2023-07" db="EMBL/GenBank/DDBJ databases">
        <title>Duganella aceri sp. nov., isolated from tree sap.</title>
        <authorList>
            <person name="Kim I.S."/>
        </authorList>
    </citation>
    <scope>NUCLEOTIDE SEQUENCE [LARGE SCALE GENOMIC DNA]</scope>
    <source>
        <strain evidence="9">SAP-35</strain>
    </source>
</reference>
<gene>
    <name evidence="8" type="ORF">GW587_00660</name>
</gene>
<feature type="transmembrane region" description="Helical" evidence="6">
    <location>
        <begin position="101"/>
        <end position="125"/>
    </location>
</feature>
<name>A0ABX0FDM2_9BURK</name>
<comment type="caution">
    <text evidence="8">The sequence shown here is derived from an EMBL/GenBank/DDBJ whole genome shotgun (WGS) entry which is preliminary data.</text>
</comment>
<evidence type="ECO:0000313" key="9">
    <source>
        <dbReference type="Proteomes" id="UP000666369"/>
    </source>
</evidence>
<evidence type="ECO:0000256" key="3">
    <source>
        <dbReference type="ARBA" id="ARBA00022692"/>
    </source>
</evidence>
<evidence type="ECO:0000313" key="8">
    <source>
        <dbReference type="EMBL" id="NGZ82773.1"/>
    </source>
</evidence>
<accession>A0ABX0FDM2</accession>
<dbReference type="EMBL" id="JAADJT010000001">
    <property type="protein sequence ID" value="NGZ82773.1"/>
    <property type="molecule type" value="Genomic_DNA"/>
</dbReference>
<protein>
    <submittedName>
        <fullName evidence="8">GtrA family protein</fullName>
    </submittedName>
</protein>
<reference evidence="8 9" key="1">
    <citation type="submission" date="2020-01" db="EMBL/GenBank/DDBJ databases">
        <authorList>
            <person name="Lee S.D."/>
        </authorList>
    </citation>
    <scope>NUCLEOTIDE SEQUENCE [LARGE SCALE GENOMIC DNA]</scope>
    <source>
        <strain evidence="8 9">SAP-35</strain>
    </source>
</reference>
<keyword evidence="5 6" id="KW-0472">Membrane</keyword>
<keyword evidence="4 6" id="KW-1133">Transmembrane helix</keyword>
<dbReference type="PANTHER" id="PTHR38459">
    <property type="entry name" value="PROPHAGE BACTOPRENOL-LINKED GLUCOSE TRANSLOCASE HOMOLOG"/>
    <property type="match status" value="1"/>
</dbReference>
<feature type="transmembrane region" description="Helical" evidence="6">
    <location>
        <begin position="12"/>
        <end position="31"/>
    </location>
</feature>
<evidence type="ECO:0000256" key="1">
    <source>
        <dbReference type="ARBA" id="ARBA00004141"/>
    </source>
</evidence>
<comment type="similarity">
    <text evidence="2">Belongs to the GtrA family.</text>
</comment>
<evidence type="ECO:0000259" key="7">
    <source>
        <dbReference type="Pfam" id="PF04138"/>
    </source>
</evidence>
<evidence type="ECO:0000256" key="5">
    <source>
        <dbReference type="ARBA" id="ARBA00023136"/>
    </source>
</evidence>
<evidence type="ECO:0000256" key="6">
    <source>
        <dbReference type="SAM" id="Phobius"/>
    </source>
</evidence>
<feature type="transmembrane region" description="Helical" evidence="6">
    <location>
        <begin position="74"/>
        <end position="95"/>
    </location>
</feature>
<comment type="subcellular location">
    <subcellularLocation>
        <location evidence="1">Membrane</location>
        <topology evidence="1">Multi-pass membrane protein</topology>
    </subcellularLocation>
</comment>
<keyword evidence="9" id="KW-1185">Reference proteome</keyword>
<feature type="transmembrane region" description="Helical" evidence="6">
    <location>
        <begin position="37"/>
        <end position="54"/>
    </location>
</feature>
<dbReference type="RefSeq" id="WP_166097417.1">
    <property type="nucleotide sequence ID" value="NZ_JAADJT010000001.1"/>
</dbReference>
<dbReference type="Proteomes" id="UP000666369">
    <property type="component" value="Unassembled WGS sequence"/>
</dbReference>
<evidence type="ECO:0000256" key="2">
    <source>
        <dbReference type="ARBA" id="ARBA00009399"/>
    </source>
</evidence>
<organism evidence="8 9">
    <name type="scientific">Duganella aceris</name>
    <dbReference type="NCBI Taxonomy" id="2703883"/>
    <lineage>
        <taxon>Bacteria</taxon>
        <taxon>Pseudomonadati</taxon>
        <taxon>Pseudomonadota</taxon>
        <taxon>Betaproteobacteria</taxon>
        <taxon>Burkholderiales</taxon>
        <taxon>Oxalobacteraceae</taxon>
        <taxon>Telluria group</taxon>
        <taxon>Duganella</taxon>
    </lineage>
</organism>
<dbReference type="InterPro" id="IPR007267">
    <property type="entry name" value="GtrA_DPMS_TM"/>
</dbReference>
<proteinExistence type="inferred from homology"/>